<gene>
    <name evidence="2" type="ORF">PENTCL1PPCAC_24939</name>
</gene>
<keyword evidence="1" id="KW-1133">Transmembrane helix</keyword>
<keyword evidence="3" id="KW-1185">Reference proteome</keyword>
<keyword evidence="1" id="KW-0812">Transmembrane</keyword>
<dbReference type="AlphaFoldDB" id="A0AAV5U7E6"/>
<accession>A0AAV5U7E6</accession>
<reference evidence="2" key="1">
    <citation type="submission" date="2023-10" db="EMBL/GenBank/DDBJ databases">
        <title>Genome assembly of Pristionchus species.</title>
        <authorList>
            <person name="Yoshida K."/>
            <person name="Sommer R.J."/>
        </authorList>
    </citation>
    <scope>NUCLEOTIDE SEQUENCE</scope>
    <source>
        <strain evidence="2">RS0144</strain>
    </source>
</reference>
<feature type="non-terminal residue" evidence="2">
    <location>
        <position position="73"/>
    </location>
</feature>
<protein>
    <submittedName>
        <fullName evidence="2">Uncharacterized protein</fullName>
    </submittedName>
</protein>
<name>A0AAV5U7E6_9BILA</name>
<evidence type="ECO:0000313" key="2">
    <source>
        <dbReference type="EMBL" id="GMT02765.1"/>
    </source>
</evidence>
<evidence type="ECO:0000313" key="3">
    <source>
        <dbReference type="Proteomes" id="UP001432027"/>
    </source>
</evidence>
<organism evidence="2 3">
    <name type="scientific">Pristionchus entomophagus</name>
    <dbReference type="NCBI Taxonomy" id="358040"/>
    <lineage>
        <taxon>Eukaryota</taxon>
        <taxon>Metazoa</taxon>
        <taxon>Ecdysozoa</taxon>
        <taxon>Nematoda</taxon>
        <taxon>Chromadorea</taxon>
        <taxon>Rhabditida</taxon>
        <taxon>Rhabditina</taxon>
        <taxon>Diplogasteromorpha</taxon>
        <taxon>Diplogasteroidea</taxon>
        <taxon>Neodiplogasteridae</taxon>
        <taxon>Pristionchus</taxon>
    </lineage>
</organism>
<feature type="transmembrane region" description="Helical" evidence="1">
    <location>
        <begin position="50"/>
        <end position="72"/>
    </location>
</feature>
<keyword evidence="1" id="KW-0472">Membrane</keyword>
<dbReference type="Proteomes" id="UP001432027">
    <property type="component" value="Unassembled WGS sequence"/>
</dbReference>
<evidence type="ECO:0000256" key="1">
    <source>
        <dbReference type="SAM" id="Phobius"/>
    </source>
</evidence>
<feature type="transmembrane region" description="Helical" evidence="1">
    <location>
        <begin position="12"/>
        <end position="30"/>
    </location>
</feature>
<dbReference type="EMBL" id="BTSX01000006">
    <property type="protein sequence ID" value="GMT02765.1"/>
    <property type="molecule type" value="Genomic_DNA"/>
</dbReference>
<proteinExistence type="predicted"/>
<comment type="caution">
    <text evidence="2">The sequence shown here is derived from an EMBL/GenBank/DDBJ whole genome shotgun (WGS) entry which is preliminary data.</text>
</comment>
<feature type="non-terminal residue" evidence="2">
    <location>
        <position position="1"/>
    </location>
</feature>
<sequence>RRSRSSAVSLSRLITNILTIPSAQFVGMLSDLFTAHSDTVEDRFLSFRNALLSSWIFVLLCALSYTSVTFFYV</sequence>